<gene>
    <name evidence="1" type="ORF">EDS130_LOCUS44976</name>
</gene>
<dbReference type="AlphaFoldDB" id="A0A815W4T3"/>
<sequence>MTHVYEVKEPIIMSKGVNQLNRDLCSYLTRRTIERSDPDCSEKYHRFIHAHSKDGSALYITDEWKHDSRKLTNTKKE</sequence>
<organism evidence="1 2">
    <name type="scientific">Adineta ricciae</name>
    <name type="common">Rotifer</name>
    <dbReference type="NCBI Taxonomy" id="249248"/>
    <lineage>
        <taxon>Eukaryota</taxon>
        <taxon>Metazoa</taxon>
        <taxon>Spiralia</taxon>
        <taxon>Gnathifera</taxon>
        <taxon>Rotifera</taxon>
        <taxon>Eurotatoria</taxon>
        <taxon>Bdelloidea</taxon>
        <taxon>Adinetida</taxon>
        <taxon>Adinetidae</taxon>
        <taxon>Adineta</taxon>
    </lineage>
</organism>
<accession>A0A815W4T3</accession>
<dbReference type="EMBL" id="CAJNOJ010000969">
    <property type="protein sequence ID" value="CAF1536336.1"/>
    <property type="molecule type" value="Genomic_DNA"/>
</dbReference>
<evidence type="ECO:0000313" key="1">
    <source>
        <dbReference type="EMBL" id="CAF1536336.1"/>
    </source>
</evidence>
<dbReference type="Proteomes" id="UP000663852">
    <property type="component" value="Unassembled WGS sequence"/>
</dbReference>
<name>A0A815W4T3_ADIRI</name>
<comment type="caution">
    <text evidence="1">The sequence shown here is derived from an EMBL/GenBank/DDBJ whole genome shotgun (WGS) entry which is preliminary data.</text>
</comment>
<evidence type="ECO:0000313" key="2">
    <source>
        <dbReference type="Proteomes" id="UP000663852"/>
    </source>
</evidence>
<protein>
    <submittedName>
        <fullName evidence="1">Uncharacterized protein</fullName>
    </submittedName>
</protein>
<proteinExistence type="predicted"/>
<reference evidence="1" key="1">
    <citation type="submission" date="2021-02" db="EMBL/GenBank/DDBJ databases">
        <authorList>
            <person name="Nowell W R."/>
        </authorList>
    </citation>
    <scope>NUCLEOTIDE SEQUENCE</scope>
</reference>